<keyword evidence="2 4" id="KW-0472">Membrane</keyword>
<dbReference type="GO" id="GO:0009279">
    <property type="term" value="C:cell outer membrane"/>
    <property type="evidence" value="ECO:0007669"/>
    <property type="project" value="UniProtKB-SubCell"/>
</dbReference>
<keyword evidence="5" id="KW-0732">Signal</keyword>
<dbReference type="PANTHER" id="PTHR30329">
    <property type="entry name" value="STATOR ELEMENT OF FLAGELLAR MOTOR COMPLEX"/>
    <property type="match status" value="1"/>
</dbReference>
<reference evidence="7" key="1">
    <citation type="submission" date="2021-02" db="EMBL/GenBank/DDBJ databases">
        <title>Fulvivirga sp. S481 isolated from sea water.</title>
        <authorList>
            <person name="Bae S.S."/>
            <person name="Baek K."/>
        </authorList>
    </citation>
    <scope>NUCLEOTIDE SEQUENCE</scope>
    <source>
        <strain evidence="7">S481</strain>
    </source>
</reference>
<evidence type="ECO:0000256" key="2">
    <source>
        <dbReference type="ARBA" id="ARBA00023136"/>
    </source>
</evidence>
<sequence length="228" mass="25463">MKKHISLFICLLHIGVLGLYAQDQEPKIITYSAKVIDADSKEAVDSKVKYESLPYGSKIGVFSGSTFTFNLEEGNDYALVVRADGYATHSSTIKNDESVDGKIEQVIELVPNGVNRLIRLDKLIFALGKADISAESYEELNQIVAMLNDSETMTIQLEGHTDFRGNEKQNFKLSEERVESVRDYLVKQGIDKKRIKTKAFGGSQPLSREGDAESRAANRRVEVRILTN</sequence>
<keyword evidence="8" id="KW-1185">Reference proteome</keyword>
<feature type="domain" description="OmpA-like" evidence="6">
    <location>
        <begin position="112"/>
        <end position="228"/>
    </location>
</feature>
<gene>
    <name evidence="7" type="ORF">JR347_03845</name>
</gene>
<dbReference type="PANTHER" id="PTHR30329:SF21">
    <property type="entry name" value="LIPOPROTEIN YIAD-RELATED"/>
    <property type="match status" value="1"/>
</dbReference>
<dbReference type="Proteomes" id="UP000662783">
    <property type="component" value="Chromosome"/>
</dbReference>
<evidence type="ECO:0000313" key="8">
    <source>
        <dbReference type="Proteomes" id="UP000662783"/>
    </source>
</evidence>
<dbReference type="AlphaFoldDB" id="A0A974WJC7"/>
<evidence type="ECO:0000256" key="5">
    <source>
        <dbReference type="SAM" id="SignalP"/>
    </source>
</evidence>
<dbReference type="InterPro" id="IPR006665">
    <property type="entry name" value="OmpA-like"/>
</dbReference>
<dbReference type="EMBL" id="CP070608">
    <property type="protein sequence ID" value="QSE98222.1"/>
    <property type="molecule type" value="Genomic_DNA"/>
</dbReference>
<evidence type="ECO:0000256" key="1">
    <source>
        <dbReference type="ARBA" id="ARBA00004442"/>
    </source>
</evidence>
<protein>
    <submittedName>
        <fullName evidence="7">OmpA family protein</fullName>
    </submittedName>
</protein>
<dbReference type="KEGG" id="fuv:JR347_03845"/>
<evidence type="ECO:0000259" key="6">
    <source>
        <dbReference type="PROSITE" id="PS51123"/>
    </source>
</evidence>
<comment type="subcellular location">
    <subcellularLocation>
        <location evidence="1">Cell outer membrane</location>
    </subcellularLocation>
</comment>
<dbReference type="InterPro" id="IPR050330">
    <property type="entry name" value="Bact_OuterMem_StrucFunc"/>
</dbReference>
<name>A0A974WJC7_9BACT</name>
<evidence type="ECO:0000256" key="3">
    <source>
        <dbReference type="ARBA" id="ARBA00023237"/>
    </source>
</evidence>
<dbReference type="InterPro" id="IPR036737">
    <property type="entry name" value="OmpA-like_sf"/>
</dbReference>
<dbReference type="InterPro" id="IPR006664">
    <property type="entry name" value="OMP_bac"/>
</dbReference>
<evidence type="ECO:0000256" key="4">
    <source>
        <dbReference type="PROSITE-ProRule" id="PRU00473"/>
    </source>
</evidence>
<proteinExistence type="predicted"/>
<accession>A0A974WJC7</accession>
<dbReference type="RefSeq" id="WP_205722730.1">
    <property type="nucleotide sequence ID" value="NZ_CP070608.1"/>
</dbReference>
<dbReference type="PROSITE" id="PS51123">
    <property type="entry name" value="OMPA_2"/>
    <property type="match status" value="1"/>
</dbReference>
<organism evidence="7 8">
    <name type="scientific">Fulvivirga lutea</name>
    <dbReference type="NCBI Taxonomy" id="2810512"/>
    <lineage>
        <taxon>Bacteria</taxon>
        <taxon>Pseudomonadati</taxon>
        <taxon>Bacteroidota</taxon>
        <taxon>Cytophagia</taxon>
        <taxon>Cytophagales</taxon>
        <taxon>Fulvivirgaceae</taxon>
        <taxon>Fulvivirga</taxon>
    </lineage>
</organism>
<feature type="chain" id="PRO_5036810709" evidence="5">
    <location>
        <begin position="22"/>
        <end position="228"/>
    </location>
</feature>
<keyword evidence="3" id="KW-0998">Cell outer membrane</keyword>
<evidence type="ECO:0000313" key="7">
    <source>
        <dbReference type="EMBL" id="QSE98222.1"/>
    </source>
</evidence>
<dbReference type="PRINTS" id="PR01021">
    <property type="entry name" value="OMPADOMAIN"/>
</dbReference>
<dbReference type="Pfam" id="PF00691">
    <property type="entry name" value="OmpA"/>
    <property type="match status" value="1"/>
</dbReference>
<dbReference type="CDD" id="cd07185">
    <property type="entry name" value="OmpA_C-like"/>
    <property type="match status" value="1"/>
</dbReference>
<dbReference type="SUPFAM" id="SSF103088">
    <property type="entry name" value="OmpA-like"/>
    <property type="match status" value="1"/>
</dbReference>
<dbReference type="Gene3D" id="3.30.1330.60">
    <property type="entry name" value="OmpA-like domain"/>
    <property type="match status" value="1"/>
</dbReference>
<feature type="signal peptide" evidence="5">
    <location>
        <begin position="1"/>
        <end position="21"/>
    </location>
</feature>